<evidence type="ECO:0000313" key="4">
    <source>
        <dbReference type="Proteomes" id="UP000252558"/>
    </source>
</evidence>
<evidence type="ECO:0000259" key="2">
    <source>
        <dbReference type="Pfam" id="PF02120"/>
    </source>
</evidence>
<gene>
    <name evidence="3" type="ORF">DU002_17555</name>
</gene>
<keyword evidence="4" id="KW-1185">Reference proteome</keyword>
<dbReference type="CDD" id="cd17470">
    <property type="entry name" value="T3SS_Flik_C"/>
    <property type="match status" value="1"/>
</dbReference>
<dbReference type="RefSeq" id="WP_114339757.1">
    <property type="nucleotide sequence ID" value="NZ_QPID01000013.1"/>
</dbReference>
<dbReference type="AlphaFoldDB" id="A0A368N1Y9"/>
<dbReference type="PANTHER" id="PTHR37533:SF2">
    <property type="entry name" value="FLAGELLAR HOOK-LENGTH CONTROL PROTEIN"/>
    <property type="match status" value="1"/>
</dbReference>
<dbReference type="EMBL" id="QPID01000013">
    <property type="protein sequence ID" value="RCU44567.1"/>
    <property type="molecule type" value="Genomic_DNA"/>
</dbReference>
<evidence type="ECO:0000256" key="1">
    <source>
        <dbReference type="SAM" id="MobiDB-lite"/>
    </source>
</evidence>
<keyword evidence="3" id="KW-0282">Flagellum</keyword>
<feature type="domain" description="Flagellar hook-length control protein-like C-terminal" evidence="2">
    <location>
        <begin position="440"/>
        <end position="523"/>
    </location>
</feature>
<sequence>MASVQMTNGLSEQEAGLFGGLFSAQVEGDGDGAQFSDTLQQTLAAFNQAMAEGEEISADWLESLQQQLGDEGDLNALLAKLGLSLPTDESGQIEPDVKQMLVKPDNSIDLAPESEPVTDENGNVLVEFAPELPTAPDSPDNMLDLLAWSEKTLQPRVTDADVVAEVVDNSLVADEEPLFSSTTKVIEAPPGEDSLLENSDELIKTSVNVDWAMAEAADPSLDQETAGRVTSDLTLDAALQSKDGEVEVDEPTTNTLSHGGGFLAPEQPDEQVSVTPLAAAQTAATVNATNGNPATAFSDTAFNQLHAKANKGTPAGLTASIATDASSESGEESKQALFEALSSGSDDAALDGEAEQALAPIAKAVANSELGARAAEPLVSAIASTPTATGAERIDFGMTPQHQQTSQQTPVQQARADIQTLLQQAVDIRQQEQAAGQLRERMMLMVAGGLNRAEIRLDPPELGSMMVRVQVQNEQAQVQIVTQNQQAKEMLEQTLPRLRELLQQQGIALGDTEVSQQQNQQQQMEDSESDPALAWEQAQDEMLEAEIDIPVIQRQIAQGRVDYFA</sequence>
<reference evidence="3 4" key="1">
    <citation type="submission" date="2018-07" db="EMBL/GenBank/DDBJ databases">
        <title>Corallincola holothuriorum sp. nov., a new facultative anaerobe isolated from sea cucumber Apostichopus japonicus.</title>
        <authorList>
            <person name="Xia H."/>
        </authorList>
    </citation>
    <scope>NUCLEOTIDE SEQUENCE [LARGE SCALE GENOMIC DNA]</scope>
    <source>
        <strain evidence="3 4">C4</strain>
    </source>
</reference>
<dbReference type="InterPro" id="IPR052563">
    <property type="entry name" value="FliK"/>
</dbReference>
<dbReference type="Gene3D" id="3.30.750.140">
    <property type="match status" value="1"/>
</dbReference>
<dbReference type="Pfam" id="PF02120">
    <property type="entry name" value="Flg_hook"/>
    <property type="match status" value="1"/>
</dbReference>
<keyword evidence="3" id="KW-0966">Cell projection</keyword>
<dbReference type="PANTHER" id="PTHR37533">
    <property type="entry name" value="FLAGELLAR HOOK-LENGTH CONTROL PROTEIN"/>
    <property type="match status" value="1"/>
</dbReference>
<comment type="caution">
    <text evidence="3">The sequence shown here is derived from an EMBL/GenBank/DDBJ whole genome shotgun (WGS) entry which is preliminary data.</text>
</comment>
<dbReference type="OrthoDB" id="1792985at2"/>
<name>A0A368N1Y9_9GAMM</name>
<accession>A0A368N1Y9</accession>
<keyword evidence="3" id="KW-0969">Cilium</keyword>
<proteinExistence type="predicted"/>
<dbReference type="InterPro" id="IPR021136">
    <property type="entry name" value="Flagellar_hook_control-like_C"/>
</dbReference>
<dbReference type="Proteomes" id="UP000252558">
    <property type="component" value="Unassembled WGS sequence"/>
</dbReference>
<organism evidence="3 4">
    <name type="scientific">Corallincola holothuriorum</name>
    <dbReference type="NCBI Taxonomy" id="2282215"/>
    <lineage>
        <taxon>Bacteria</taxon>
        <taxon>Pseudomonadati</taxon>
        <taxon>Pseudomonadota</taxon>
        <taxon>Gammaproteobacteria</taxon>
        <taxon>Alteromonadales</taxon>
        <taxon>Psychromonadaceae</taxon>
        <taxon>Corallincola</taxon>
    </lineage>
</organism>
<evidence type="ECO:0000313" key="3">
    <source>
        <dbReference type="EMBL" id="RCU44567.1"/>
    </source>
</evidence>
<protein>
    <submittedName>
        <fullName evidence="3">Flagellar hook-length control protein FliK</fullName>
    </submittedName>
</protein>
<feature type="region of interest" description="Disordered" evidence="1">
    <location>
        <begin position="240"/>
        <end position="272"/>
    </location>
</feature>
<dbReference type="InterPro" id="IPR038610">
    <property type="entry name" value="FliK-like_C_sf"/>
</dbReference>
<feature type="region of interest" description="Disordered" evidence="1">
    <location>
        <begin position="512"/>
        <end position="532"/>
    </location>
</feature>